<dbReference type="RefSeq" id="WP_264729280.1">
    <property type="nucleotide sequence ID" value="NZ_JAPDNR010000001.1"/>
</dbReference>
<organism evidence="1 2">
    <name type="scientific">Chitinophaga nivalis</name>
    <dbReference type="NCBI Taxonomy" id="2991709"/>
    <lineage>
        <taxon>Bacteria</taxon>
        <taxon>Pseudomonadati</taxon>
        <taxon>Bacteroidota</taxon>
        <taxon>Chitinophagia</taxon>
        <taxon>Chitinophagales</taxon>
        <taxon>Chitinophagaceae</taxon>
        <taxon>Chitinophaga</taxon>
    </lineage>
</organism>
<name>A0ABT3IIH5_9BACT</name>
<sequence length="126" mass="14560">MNSKNLTPEEIFKKHSHQITCWDDQDAGITDANVFEGAIMEYISQDMSAIISERDDARIYENMAINERDTAQFMLEQTTRIGQKLYDELMSIHLQYGDKANAFAHSNALCEWRDFINNTTSKETKT</sequence>
<proteinExistence type="predicted"/>
<evidence type="ECO:0000313" key="2">
    <source>
        <dbReference type="Proteomes" id="UP001207742"/>
    </source>
</evidence>
<reference evidence="1 2" key="1">
    <citation type="submission" date="2022-10" db="EMBL/GenBank/DDBJ databases">
        <title>Chitinophaga nivalis PC15 sp. nov., isolated from Pyeongchang county, South Korea.</title>
        <authorList>
            <person name="Trinh H.N."/>
        </authorList>
    </citation>
    <scope>NUCLEOTIDE SEQUENCE [LARGE SCALE GENOMIC DNA]</scope>
    <source>
        <strain evidence="1 2">PC14</strain>
    </source>
</reference>
<accession>A0ABT3IIH5</accession>
<comment type="caution">
    <text evidence="1">The sequence shown here is derived from an EMBL/GenBank/DDBJ whole genome shotgun (WGS) entry which is preliminary data.</text>
</comment>
<protein>
    <submittedName>
        <fullName evidence="1">Uncharacterized protein</fullName>
    </submittedName>
</protein>
<keyword evidence="2" id="KW-1185">Reference proteome</keyword>
<dbReference type="EMBL" id="JAPDNS010000001">
    <property type="protein sequence ID" value="MCW3483761.1"/>
    <property type="molecule type" value="Genomic_DNA"/>
</dbReference>
<evidence type="ECO:0000313" key="1">
    <source>
        <dbReference type="EMBL" id="MCW3483761.1"/>
    </source>
</evidence>
<dbReference type="Proteomes" id="UP001207742">
    <property type="component" value="Unassembled WGS sequence"/>
</dbReference>
<gene>
    <name evidence="1" type="ORF">OL497_07650</name>
</gene>